<feature type="non-terminal residue" evidence="6">
    <location>
        <position position="1"/>
    </location>
</feature>
<dbReference type="PANTHER" id="PTHR30346">
    <property type="entry name" value="TRANSCRIPTIONAL DUAL REGULATOR HCAR-RELATED"/>
    <property type="match status" value="1"/>
</dbReference>
<comment type="caution">
    <text evidence="6">The sequence shown here is derived from an EMBL/GenBank/DDBJ whole genome shotgun (WGS) entry which is preliminary data.</text>
</comment>
<dbReference type="Proteomes" id="UP001597045">
    <property type="component" value="Unassembled WGS sequence"/>
</dbReference>
<evidence type="ECO:0000313" key="6">
    <source>
        <dbReference type="EMBL" id="MFD1052664.1"/>
    </source>
</evidence>
<dbReference type="InterPro" id="IPR005119">
    <property type="entry name" value="LysR_subst-bd"/>
</dbReference>
<keyword evidence="4" id="KW-0804">Transcription</keyword>
<dbReference type="PANTHER" id="PTHR30346:SF29">
    <property type="entry name" value="LYSR SUBSTRATE-BINDING"/>
    <property type="match status" value="1"/>
</dbReference>
<evidence type="ECO:0000256" key="2">
    <source>
        <dbReference type="ARBA" id="ARBA00023015"/>
    </source>
</evidence>
<keyword evidence="7" id="KW-1185">Reference proteome</keyword>
<accession>A0ABW3MSW4</accession>
<evidence type="ECO:0000256" key="3">
    <source>
        <dbReference type="ARBA" id="ARBA00023125"/>
    </source>
</evidence>
<name>A0ABW3MSW4_9PSEU</name>
<comment type="similarity">
    <text evidence="1">Belongs to the LysR transcriptional regulatory family.</text>
</comment>
<sequence>ASFASGTMGRVELAAFASAITQVVAPAIRDLRAHYPDITVLVRDAEGHASLPLLLDGSIDIAITEEQRVDNQRLYRVPLYTEPFDVVLPETHPLAEQDTVSLADLVDDPWIAPLPGNPCRDAVVGRILPIHRPVPDGQEAA</sequence>
<dbReference type="EMBL" id="JBHTIS010004626">
    <property type="protein sequence ID" value="MFD1052664.1"/>
    <property type="molecule type" value="Genomic_DNA"/>
</dbReference>
<evidence type="ECO:0000259" key="5">
    <source>
        <dbReference type="Pfam" id="PF03466"/>
    </source>
</evidence>
<feature type="domain" description="LysR substrate-binding" evidence="5">
    <location>
        <begin position="6"/>
        <end position="124"/>
    </location>
</feature>
<evidence type="ECO:0000256" key="4">
    <source>
        <dbReference type="ARBA" id="ARBA00023163"/>
    </source>
</evidence>
<dbReference type="Gene3D" id="3.40.190.10">
    <property type="entry name" value="Periplasmic binding protein-like II"/>
    <property type="match status" value="2"/>
</dbReference>
<keyword evidence="2" id="KW-0805">Transcription regulation</keyword>
<dbReference type="Pfam" id="PF03466">
    <property type="entry name" value="LysR_substrate"/>
    <property type="match status" value="1"/>
</dbReference>
<protein>
    <submittedName>
        <fullName evidence="6">LysR substrate-binding domain-containing protein</fullName>
    </submittedName>
</protein>
<keyword evidence="3" id="KW-0238">DNA-binding</keyword>
<gene>
    <name evidence="6" type="ORF">ACFQ1S_47245</name>
</gene>
<evidence type="ECO:0000313" key="7">
    <source>
        <dbReference type="Proteomes" id="UP001597045"/>
    </source>
</evidence>
<organism evidence="6 7">
    <name type="scientific">Kibdelosporangium lantanae</name>
    <dbReference type="NCBI Taxonomy" id="1497396"/>
    <lineage>
        <taxon>Bacteria</taxon>
        <taxon>Bacillati</taxon>
        <taxon>Actinomycetota</taxon>
        <taxon>Actinomycetes</taxon>
        <taxon>Pseudonocardiales</taxon>
        <taxon>Pseudonocardiaceae</taxon>
        <taxon>Kibdelosporangium</taxon>
    </lineage>
</organism>
<dbReference type="SUPFAM" id="SSF53850">
    <property type="entry name" value="Periplasmic binding protein-like II"/>
    <property type="match status" value="1"/>
</dbReference>
<proteinExistence type="inferred from homology"/>
<reference evidence="7" key="1">
    <citation type="journal article" date="2019" name="Int. J. Syst. Evol. Microbiol.">
        <title>The Global Catalogue of Microorganisms (GCM) 10K type strain sequencing project: providing services to taxonomists for standard genome sequencing and annotation.</title>
        <authorList>
            <consortium name="The Broad Institute Genomics Platform"/>
            <consortium name="The Broad Institute Genome Sequencing Center for Infectious Disease"/>
            <person name="Wu L."/>
            <person name="Ma J."/>
        </authorList>
    </citation>
    <scope>NUCLEOTIDE SEQUENCE [LARGE SCALE GENOMIC DNA]</scope>
    <source>
        <strain evidence="7">JCM 31486</strain>
    </source>
</reference>
<evidence type="ECO:0000256" key="1">
    <source>
        <dbReference type="ARBA" id="ARBA00009437"/>
    </source>
</evidence>